<protein>
    <recommendedName>
        <fullName evidence="5">DUF3068 domain-containing protein</fullName>
    </recommendedName>
</protein>
<organism evidence="3 4">
    <name type="scientific">Actinoplanes campanulatus</name>
    <dbReference type="NCBI Taxonomy" id="113559"/>
    <lineage>
        <taxon>Bacteria</taxon>
        <taxon>Bacillati</taxon>
        <taxon>Actinomycetota</taxon>
        <taxon>Actinomycetes</taxon>
        <taxon>Micromonosporales</taxon>
        <taxon>Micromonosporaceae</taxon>
        <taxon>Actinoplanes</taxon>
    </lineage>
</organism>
<keyword evidence="4" id="KW-1185">Reference proteome</keyword>
<proteinExistence type="predicted"/>
<keyword evidence="2" id="KW-0812">Transmembrane</keyword>
<evidence type="ECO:0000313" key="4">
    <source>
        <dbReference type="Proteomes" id="UP000590749"/>
    </source>
</evidence>
<keyword evidence="2" id="KW-0472">Membrane</keyword>
<sequence length="354" mass="37560">MKSRVIGTVLFGFGVLALVFAGGLAFVVAPTVKQLPYDMEMTQSIAEAPNATYMQIADGKATIETGDLRSTVTVQPDSDETAKLTGDLDGTALVWVAGQQVENSEGELVSAYSTSLAVDRETGAAVKWDGQWLDTGGQREAVDYKGQIYKFPFGTEQKTYDIFDRDILTAKPAKFVKTETIQGVETYQFTQTLENETQVLPADRVQLLLGQLLPTATSGSVQYGNVRTVWVDPVTGAYIKVQEQQKKTLLGNDGSSKVLLDATFVYSDATVTKSADTAKANQSKLNLVGVWGPIGLGVLGLILAVLGALLMLRGPKSAAANGVPAQWSGAPRHAAKSGDEAGDEAEATASAEKS</sequence>
<feature type="region of interest" description="Disordered" evidence="1">
    <location>
        <begin position="320"/>
        <end position="354"/>
    </location>
</feature>
<feature type="transmembrane region" description="Helical" evidence="2">
    <location>
        <begin position="290"/>
        <end position="312"/>
    </location>
</feature>
<keyword evidence="2" id="KW-1133">Transmembrane helix</keyword>
<accession>A0A7W5ACN9</accession>
<dbReference type="Proteomes" id="UP000590749">
    <property type="component" value="Unassembled WGS sequence"/>
</dbReference>
<dbReference type="RefSeq" id="WP_183217909.1">
    <property type="nucleotide sequence ID" value="NZ_BMPW01000002.1"/>
</dbReference>
<dbReference type="InterPro" id="IPR021424">
    <property type="entry name" value="PorA"/>
</dbReference>
<comment type="caution">
    <text evidence="3">The sequence shown here is derived from an EMBL/GenBank/DDBJ whole genome shotgun (WGS) entry which is preliminary data.</text>
</comment>
<name>A0A7W5ACN9_9ACTN</name>
<dbReference type="Pfam" id="PF11271">
    <property type="entry name" value="PorA"/>
    <property type="match status" value="1"/>
</dbReference>
<evidence type="ECO:0000313" key="3">
    <source>
        <dbReference type="EMBL" id="MBB3093856.1"/>
    </source>
</evidence>
<gene>
    <name evidence="3" type="ORF">FHR83_001505</name>
</gene>
<evidence type="ECO:0008006" key="5">
    <source>
        <dbReference type="Google" id="ProtNLM"/>
    </source>
</evidence>
<dbReference type="EMBL" id="JACHXF010000002">
    <property type="protein sequence ID" value="MBB3093856.1"/>
    <property type="molecule type" value="Genomic_DNA"/>
</dbReference>
<reference evidence="3 4" key="1">
    <citation type="submission" date="2020-08" db="EMBL/GenBank/DDBJ databases">
        <title>Genomic Encyclopedia of Type Strains, Phase III (KMG-III): the genomes of soil and plant-associated and newly described type strains.</title>
        <authorList>
            <person name="Whitman W."/>
        </authorList>
    </citation>
    <scope>NUCLEOTIDE SEQUENCE [LARGE SCALE GENOMIC DNA]</scope>
    <source>
        <strain evidence="3 4">CECT 3287</strain>
    </source>
</reference>
<dbReference type="AlphaFoldDB" id="A0A7W5ACN9"/>
<evidence type="ECO:0000256" key="2">
    <source>
        <dbReference type="SAM" id="Phobius"/>
    </source>
</evidence>
<evidence type="ECO:0000256" key="1">
    <source>
        <dbReference type="SAM" id="MobiDB-lite"/>
    </source>
</evidence>